<protein>
    <submittedName>
        <fullName evidence="3">Integrase domain-containing protein</fullName>
    </submittedName>
</protein>
<evidence type="ECO:0000256" key="1">
    <source>
        <dbReference type="ARBA" id="ARBA00023172"/>
    </source>
</evidence>
<keyword evidence="1" id="KW-0233">DNA recombination</keyword>
<dbReference type="InterPro" id="IPR013762">
    <property type="entry name" value="Integrase-like_cat_sf"/>
</dbReference>
<dbReference type="InterPro" id="IPR024456">
    <property type="entry name" value="Integrase_catalytic_putative"/>
</dbReference>
<organism evidence="3 4">
    <name type="scientific">Modicisalibacter luteus</name>
    <dbReference type="NCBI Taxonomy" id="453962"/>
    <lineage>
        <taxon>Bacteria</taxon>
        <taxon>Pseudomonadati</taxon>
        <taxon>Pseudomonadota</taxon>
        <taxon>Gammaproteobacteria</taxon>
        <taxon>Oceanospirillales</taxon>
        <taxon>Halomonadaceae</taxon>
        <taxon>Modicisalibacter</taxon>
    </lineage>
</organism>
<sequence>MGKYASRRNFGYGKQIAHAGKVALRDHYGHGHHATVATHAGRWSQFATWAREQGVRDLAKVDNTALATAYAEHVQALVQAGSLTVATAQNRISTVNVVFASLRGDRLVALSPRDYAGTRSNVRTMAPASLDPARVQATVTALQNANHVRAAATLGLARAFGVRREEAIKADLDRWSREAIRHGAVNVIDGTKGGRDAPRWVPVGEAQRLALDTARAARPTGSRNLIASHESYTELAVGRLGEINQARAVLHQHGIPGYHDARAAYACQRYYELTGQHAPVITGQSPIDRRLDQQVREKLSQELGHNRTDVLVSYIGGRK</sequence>
<keyword evidence="4" id="KW-1185">Reference proteome</keyword>
<proteinExistence type="predicted"/>
<comment type="caution">
    <text evidence="3">The sequence shown here is derived from an EMBL/GenBank/DDBJ whole genome shotgun (WGS) entry which is preliminary data.</text>
</comment>
<accession>A0ABV7M343</accession>
<feature type="domain" description="Integrase catalytic" evidence="2">
    <location>
        <begin position="119"/>
        <end position="267"/>
    </location>
</feature>
<reference evidence="4" key="1">
    <citation type="journal article" date="2019" name="Int. J. Syst. Evol. Microbiol.">
        <title>The Global Catalogue of Microorganisms (GCM) 10K type strain sequencing project: providing services to taxonomists for standard genome sequencing and annotation.</title>
        <authorList>
            <consortium name="The Broad Institute Genomics Platform"/>
            <consortium name="The Broad Institute Genome Sequencing Center for Infectious Disease"/>
            <person name="Wu L."/>
            <person name="Ma J."/>
        </authorList>
    </citation>
    <scope>NUCLEOTIDE SEQUENCE [LARGE SCALE GENOMIC DNA]</scope>
    <source>
        <strain evidence="4">KCTC 12847</strain>
    </source>
</reference>
<dbReference type="EMBL" id="JBHRUH010000020">
    <property type="protein sequence ID" value="MFC3292900.1"/>
    <property type="molecule type" value="Genomic_DNA"/>
</dbReference>
<dbReference type="Gene3D" id="1.10.443.10">
    <property type="entry name" value="Intergrase catalytic core"/>
    <property type="match status" value="1"/>
</dbReference>
<dbReference type="Pfam" id="PF12835">
    <property type="entry name" value="Integrase_1"/>
    <property type="match status" value="1"/>
</dbReference>
<evidence type="ECO:0000313" key="4">
    <source>
        <dbReference type="Proteomes" id="UP001595640"/>
    </source>
</evidence>
<dbReference type="Proteomes" id="UP001595640">
    <property type="component" value="Unassembled WGS sequence"/>
</dbReference>
<dbReference type="SUPFAM" id="SSF56349">
    <property type="entry name" value="DNA breaking-rejoining enzymes"/>
    <property type="match status" value="1"/>
</dbReference>
<dbReference type="RefSeq" id="WP_019020818.1">
    <property type="nucleotide sequence ID" value="NZ_BMXD01000023.1"/>
</dbReference>
<name>A0ABV7M343_9GAMM</name>
<dbReference type="InterPro" id="IPR011010">
    <property type="entry name" value="DNA_brk_join_enz"/>
</dbReference>
<evidence type="ECO:0000259" key="2">
    <source>
        <dbReference type="Pfam" id="PF12835"/>
    </source>
</evidence>
<gene>
    <name evidence="3" type="ORF">ACFOEI_12580</name>
</gene>
<evidence type="ECO:0000313" key="3">
    <source>
        <dbReference type="EMBL" id="MFC3292900.1"/>
    </source>
</evidence>